<dbReference type="InterPro" id="IPR003961">
    <property type="entry name" value="FN3_dom"/>
</dbReference>
<organism evidence="21 22">
    <name type="scientific">Carlito syrichta</name>
    <name type="common">Philippine tarsier</name>
    <name type="synonym">Tarsius syrichta</name>
    <dbReference type="NCBI Taxonomy" id="1868482"/>
    <lineage>
        <taxon>Eukaryota</taxon>
        <taxon>Metazoa</taxon>
        <taxon>Chordata</taxon>
        <taxon>Craniata</taxon>
        <taxon>Vertebrata</taxon>
        <taxon>Euteleostomi</taxon>
        <taxon>Mammalia</taxon>
        <taxon>Eutheria</taxon>
        <taxon>Euarchontoglires</taxon>
        <taxon>Primates</taxon>
        <taxon>Haplorrhini</taxon>
        <taxon>Tarsiiformes</taxon>
        <taxon>Tarsiidae</taxon>
        <taxon>Carlito</taxon>
    </lineage>
</organism>
<feature type="compositionally biased region" description="Acidic residues" evidence="18">
    <location>
        <begin position="470"/>
        <end position="481"/>
    </location>
</feature>
<evidence type="ECO:0000256" key="10">
    <source>
        <dbReference type="ARBA" id="ARBA00023170"/>
    </source>
</evidence>
<dbReference type="InterPro" id="IPR036116">
    <property type="entry name" value="FN3_sf"/>
</dbReference>
<evidence type="ECO:0000256" key="17">
    <source>
        <dbReference type="ARBA" id="ARBA00081807"/>
    </source>
</evidence>
<evidence type="ECO:0000256" key="9">
    <source>
        <dbReference type="ARBA" id="ARBA00023157"/>
    </source>
</evidence>
<comment type="similarity">
    <text evidence="2">Belongs to the type II cytokine receptor family.</text>
</comment>
<keyword evidence="11" id="KW-0325">Glycoprotein</keyword>
<feature type="transmembrane region" description="Helical" evidence="19">
    <location>
        <begin position="376"/>
        <end position="398"/>
    </location>
</feature>
<comment type="subcellular location">
    <subcellularLocation>
        <location evidence="1">Membrane</location>
        <topology evidence="1">Single-pass type I membrane protein</topology>
    </subcellularLocation>
</comment>
<evidence type="ECO:0000256" key="5">
    <source>
        <dbReference type="ARBA" id="ARBA00022843"/>
    </source>
</evidence>
<feature type="region of interest" description="Disordered" evidence="18">
    <location>
        <begin position="452"/>
        <end position="481"/>
    </location>
</feature>
<dbReference type="RefSeq" id="XP_021570182.1">
    <property type="nucleotide sequence ID" value="XM_021714507.1"/>
</dbReference>
<evidence type="ECO:0000313" key="21">
    <source>
        <dbReference type="Proteomes" id="UP000189704"/>
    </source>
</evidence>
<keyword evidence="7" id="KW-0051">Antiviral defense</keyword>
<dbReference type="GO" id="GO:0004896">
    <property type="term" value="F:cytokine receptor activity"/>
    <property type="evidence" value="ECO:0007669"/>
    <property type="project" value="TreeGrafter"/>
</dbReference>
<keyword evidence="5" id="KW-0832">Ubl conjugation</keyword>
<keyword evidence="10 22" id="KW-0675">Receptor</keyword>
<comment type="subunit">
    <text evidence="13">Heterodimer with IL10RB.</text>
</comment>
<dbReference type="InterPro" id="IPR013783">
    <property type="entry name" value="Ig-like_fold"/>
</dbReference>
<evidence type="ECO:0000256" key="16">
    <source>
        <dbReference type="ARBA" id="ARBA00080949"/>
    </source>
</evidence>
<comment type="function">
    <text evidence="12">The IFNLR1/IL10RB dimer is a receptor for the cytokine ligands IFNL2 and IFNL3 and mediates their antiviral activity. The ligand/receptor complex stimulate the activation of the JAK/STAT signaling pathway leading to the expression of IFN-stimulated genes (ISG), which contribute to the antiviral state. Determines the cell type specificity of the lambda interferon action. Shows a more restricted pattern of expression in the epithelial tissues thereby limiting responses to lambda interferons primarily to epithelial cells of the respiratory, gastrointestinal, and reproductive tracts. Seems not to be essential for early virus-activated host defense in vaginal infection, but plays an important role in Toll-like receptor (TLR)-induced antiviral defense. Plays a significant role in the antiviral immune defense in the intestinal epithelium.</text>
</comment>
<dbReference type="GO" id="GO:0051607">
    <property type="term" value="P:defense response to virus"/>
    <property type="evidence" value="ECO:0007669"/>
    <property type="project" value="UniProtKB-KW"/>
</dbReference>
<evidence type="ECO:0000256" key="4">
    <source>
        <dbReference type="ARBA" id="ARBA00022729"/>
    </source>
</evidence>
<dbReference type="PANTHER" id="PTHR20859">
    <property type="entry name" value="INTERFERON/INTERLEUKIN RECEPTOR"/>
    <property type="match status" value="1"/>
</dbReference>
<dbReference type="FunFam" id="2.60.40.10:FF:001357">
    <property type="entry name" value="Interferon lambda receptor 1"/>
    <property type="match status" value="1"/>
</dbReference>
<evidence type="ECO:0000256" key="7">
    <source>
        <dbReference type="ARBA" id="ARBA00023118"/>
    </source>
</evidence>
<accession>A0A3Q0E5G8</accession>
<protein>
    <recommendedName>
        <fullName evidence="14">Interferon lambda receptor 1</fullName>
    </recommendedName>
    <alternativeName>
        <fullName evidence="15">Cytokine receptor class-II member 12</fullName>
    </alternativeName>
    <alternativeName>
        <fullName evidence="17">Cytokine receptor family 2 member 12</fullName>
    </alternativeName>
    <alternativeName>
        <fullName evidence="16">Interleukin-28 receptor subunit alpha</fullName>
    </alternativeName>
</protein>
<dbReference type="Gene3D" id="2.60.40.10">
    <property type="entry name" value="Immunoglobulins"/>
    <property type="match status" value="2"/>
</dbReference>
<evidence type="ECO:0000256" key="1">
    <source>
        <dbReference type="ARBA" id="ARBA00004479"/>
    </source>
</evidence>
<dbReference type="STRING" id="1868482.ENSTSYP00000011291"/>
<evidence type="ECO:0000256" key="15">
    <source>
        <dbReference type="ARBA" id="ARBA00077895"/>
    </source>
</evidence>
<evidence type="ECO:0000256" key="14">
    <source>
        <dbReference type="ARBA" id="ARBA00073656"/>
    </source>
</evidence>
<dbReference type="CDD" id="cd21910">
    <property type="entry name" value="JAK1bd_box_IFNLR1"/>
    <property type="match status" value="1"/>
</dbReference>
<dbReference type="CTD" id="163702"/>
<dbReference type="AlphaFoldDB" id="A0A3Q0E5G8"/>
<dbReference type="GO" id="GO:0005886">
    <property type="term" value="C:plasma membrane"/>
    <property type="evidence" value="ECO:0007669"/>
    <property type="project" value="TreeGrafter"/>
</dbReference>
<feature type="region of interest" description="Disordered" evidence="18">
    <location>
        <begin position="505"/>
        <end position="673"/>
    </location>
</feature>
<evidence type="ECO:0000256" key="18">
    <source>
        <dbReference type="SAM" id="MobiDB-lite"/>
    </source>
</evidence>
<evidence type="ECO:0000256" key="2">
    <source>
        <dbReference type="ARBA" id="ARBA00005399"/>
    </source>
</evidence>
<dbReference type="SUPFAM" id="SSF49265">
    <property type="entry name" value="Fibronectin type III"/>
    <property type="match status" value="1"/>
</dbReference>
<evidence type="ECO:0000256" key="8">
    <source>
        <dbReference type="ARBA" id="ARBA00023136"/>
    </source>
</evidence>
<keyword evidence="6 19" id="KW-1133">Transmembrane helix</keyword>
<keyword evidence="8 19" id="KW-0472">Membrane</keyword>
<keyword evidence="3 19" id="KW-0812">Transmembrane</keyword>
<proteinExistence type="inferred from homology"/>
<evidence type="ECO:0000256" key="19">
    <source>
        <dbReference type="SAM" id="Phobius"/>
    </source>
</evidence>
<feature type="domain" description="Fibronectin type-III" evidence="20">
    <location>
        <begin position="169"/>
        <end position="268"/>
    </location>
</feature>
<evidence type="ECO:0000256" key="11">
    <source>
        <dbReference type="ARBA" id="ARBA00023180"/>
    </source>
</evidence>
<dbReference type="FunFam" id="2.60.40.10:FF:001235">
    <property type="entry name" value="Interferon lambda receptor 1"/>
    <property type="match status" value="1"/>
</dbReference>
<keyword evidence="4" id="KW-0732">Signal</keyword>
<keyword evidence="21" id="KW-1185">Reference proteome</keyword>
<dbReference type="Pfam" id="PF01108">
    <property type="entry name" value="Tissue_fac"/>
    <property type="match status" value="1"/>
</dbReference>
<dbReference type="OrthoDB" id="10031784at2759"/>
<dbReference type="KEGG" id="csyr:103264500"/>
<dbReference type="Proteomes" id="UP000189704">
    <property type="component" value="Unplaced"/>
</dbReference>
<evidence type="ECO:0000313" key="22">
    <source>
        <dbReference type="RefSeq" id="XP_021570182.1"/>
    </source>
</evidence>
<evidence type="ECO:0000256" key="3">
    <source>
        <dbReference type="ARBA" id="ARBA00022692"/>
    </source>
</evidence>
<sequence length="673" mass="74917">MQVCQDGGHGLKQTEFRGSYYSSDEHHGLWRQKDSFPWDKPIKLGSLSLPGGTVGSVQRGATLTHRILRRGGAKWQRVDGAEPSIRHRERARKLPVGPKAVVKLALNKAASLPSMHGSTEPGAIGPAHLPPVGDFPGLNQDRVFEIPFPEESHPGSSFRSNSGRPQLVPPQNVTLVSQNFSVYLTWLPGPGNPQNVTYFVAYKSSPVSSLSFSTPRWRRVEKCTGTKELVCSLMCLKKQDLYNKFKGRVRATSPSAWSPWVESKYLDYLFEVEPAPPVLVLTLTKEILSANATFQLPPCMPPSDLKYEVEFWKEGARSKTLFPVTPHGQPVQITLQPVTSQRHCLSARTIYTFTNLKYSKFSTPTCFFLKAPGANWVFLVPLLLLLLLLVMATGGLFWKRLTGDPWFQWTKTPWALDFSGYRHPMATLQPSGPESPDDLFLRPQKELARRVRLTPRVRAPATQQGGPEGSTEEEEEDKEDIEDGVSFQPYLEPFLGQERQVLEHSQVDEVDSGRPWTPLVQGEGSSAWDSSGRSWASTGDFSSWEEAGSSGYLAKKGPVRGPGEDGHQEPLPPPESSKDSGFLEELPKDDLSSWATWGSPSPGLSLVPEEPPVSLQTLTFCWDSSPEEEEEEEEEEEDERESETEDGSAGMWGTASTQRTKERGRILGHYMAR</sequence>
<reference evidence="22" key="1">
    <citation type="submission" date="2025-08" db="UniProtKB">
        <authorList>
            <consortium name="RefSeq"/>
        </authorList>
    </citation>
    <scope>IDENTIFICATION</scope>
</reference>
<evidence type="ECO:0000256" key="6">
    <source>
        <dbReference type="ARBA" id="ARBA00022989"/>
    </source>
</evidence>
<evidence type="ECO:0000256" key="12">
    <source>
        <dbReference type="ARBA" id="ARBA00054089"/>
    </source>
</evidence>
<evidence type="ECO:0000259" key="20">
    <source>
        <dbReference type="PROSITE" id="PS50853"/>
    </source>
</evidence>
<name>A0A3Q0E5G8_CARSF</name>
<dbReference type="PANTHER" id="PTHR20859:SF55">
    <property type="entry name" value="INTERFERON LAMBDA RECEPTOR 1"/>
    <property type="match status" value="1"/>
</dbReference>
<keyword evidence="9" id="KW-1015">Disulfide bond</keyword>
<evidence type="ECO:0000256" key="13">
    <source>
        <dbReference type="ARBA" id="ARBA00066090"/>
    </source>
</evidence>
<dbReference type="PROSITE" id="PS50853">
    <property type="entry name" value="FN3"/>
    <property type="match status" value="1"/>
</dbReference>
<feature type="compositionally biased region" description="Polar residues" evidence="18">
    <location>
        <begin position="523"/>
        <end position="541"/>
    </location>
</feature>
<dbReference type="GeneID" id="103264500"/>
<dbReference type="InterPro" id="IPR050650">
    <property type="entry name" value="Type-II_Cytokine-TF_Rcpt"/>
</dbReference>
<gene>
    <name evidence="22" type="primary">IFNLR1</name>
</gene>
<feature type="compositionally biased region" description="Acidic residues" evidence="18">
    <location>
        <begin position="625"/>
        <end position="646"/>
    </location>
</feature>